<accession>A3CI56</accession>
<organism evidence="3">
    <name type="scientific">Oryza sativa subsp. japonica</name>
    <name type="common">Rice</name>
    <dbReference type="NCBI Taxonomy" id="39947"/>
    <lineage>
        <taxon>Eukaryota</taxon>
        <taxon>Viridiplantae</taxon>
        <taxon>Streptophyta</taxon>
        <taxon>Embryophyta</taxon>
        <taxon>Tracheophyta</taxon>
        <taxon>Spermatophyta</taxon>
        <taxon>Magnoliopsida</taxon>
        <taxon>Liliopsida</taxon>
        <taxon>Poales</taxon>
        <taxon>Poaceae</taxon>
        <taxon>BOP clade</taxon>
        <taxon>Oryzoideae</taxon>
        <taxon>Oryzeae</taxon>
        <taxon>Oryzinae</taxon>
        <taxon>Oryza</taxon>
        <taxon>Oryza sativa</taxon>
    </lineage>
</organism>
<dbReference type="InterPro" id="IPR044794">
    <property type="entry name" value="APRL5/7"/>
</dbReference>
<keyword evidence="1" id="KW-0472">Membrane</keyword>
<reference evidence="3" key="1">
    <citation type="journal article" date="2005" name="PLoS Biol.">
        <title>The genomes of Oryza sativa: a history of duplications.</title>
        <authorList>
            <person name="Yu J."/>
            <person name="Wang J."/>
            <person name="Lin W."/>
            <person name="Li S."/>
            <person name="Li H."/>
            <person name="Zhou J."/>
            <person name="Ni P."/>
            <person name="Dong W."/>
            <person name="Hu S."/>
            <person name="Zeng C."/>
            <person name="Zhang J."/>
            <person name="Zhang Y."/>
            <person name="Li R."/>
            <person name="Xu Z."/>
            <person name="Li S."/>
            <person name="Li X."/>
            <person name="Zheng H."/>
            <person name="Cong L."/>
            <person name="Lin L."/>
            <person name="Yin J."/>
            <person name="Geng J."/>
            <person name="Li G."/>
            <person name="Shi J."/>
            <person name="Liu J."/>
            <person name="Lv H."/>
            <person name="Li J."/>
            <person name="Wang J."/>
            <person name="Deng Y."/>
            <person name="Ran L."/>
            <person name="Shi X."/>
            <person name="Wang X."/>
            <person name="Wu Q."/>
            <person name="Li C."/>
            <person name="Ren X."/>
            <person name="Wang J."/>
            <person name="Wang X."/>
            <person name="Li D."/>
            <person name="Liu D."/>
            <person name="Zhang X."/>
            <person name="Ji Z."/>
            <person name="Zhao W."/>
            <person name="Sun Y."/>
            <person name="Zhang Z."/>
            <person name="Bao J."/>
            <person name="Han Y."/>
            <person name="Dong L."/>
            <person name="Ji J."/>
            <person name="Chen P."/>
            <person name="Wu S."/>
            <person name="Liu J."/>
            <person name="Xiao Y."/>
            <person name="Bu D."/>
            <person name="Tan J."/>
            <person name="Yang L."/>
            <person name="Ye C."/>
            <person name="Zhang J."/>
            <person name="Xu J."/>
            <person name="Zhou Y."/>
            <person name="Yu Y."/>
            <person name="Zhang B."/>
            <person name="Zhuang S."/>
            <person name="Wei H."/>
            <person name="Liu B."/>
            <person name="Lei M."/>
            <person name="Yu H."/>
            <person name="Li Y."/>
            <person name="Xu H."/>
            <person name="Wei S."/>
            <person name="He X."/>
            <person name="Fang L."/>
            <person name="Zhang Z."/>
            <person name="Zhang Y."/>
            <person name="Huang X."/>
            <person name="Su Z."/>
            <person name="Tong W."/>
            <person name="Li J."/>
            <person name="Tong Z."/>
            <person name="Li S."/>
            <person name="Ye J."/>
            <person name="Wang L."/>
            <person name="Fang L."/>
            <person name="Lei T."/>
            <person name="Chen C."/>
            <person name="Chen H."/>
            <person name="Xu Z."/>
            <person name="Li H."/>
            <person name="Huang H."/>
            <person name="Zhang F."/>
            <person name="Xu H."/>
            <person name="Li N."/>
            <person name="Zhao C."/>
            <person name="Li S."/>
            <person name="Dong L."/>
            <person name="Huang Y."/>
            <person name="Li L."/>
            <person name="Xi Y."/>
            <person name="Qi Q."/>
            <person name="Li W."/>
            <person name="Zhang B."/>
            <person name="Hu W."/>
            <person name="Zhang Y."/>
            <person name="Tian X."/>
            <person name="Jiao Y."/>
            <person name="Liang X."/>
            <person name="Jin J."/>
            <person name="Gao L."/>
            <person name="Zheng W."/>
            <person name="Hao B."/>
            <person name="Liu S."/>
            <person name="Wang W."/>
            <person name="Yuan L."/>
            <person name="Cao M."/>
            <person name="McDermott J."/>
            <person name="Samudrala R."/>
            <person name="Wang J."/>
            <person name="Wong G.K."/>
            <person name="Yang H."/>
        </authorList>
    </citation>
    <scope>NUCLEOTIDE SEQUENCE [LARGE SCALE GENOMIC DNA]</scope>
</reference>
<keyword evidence="1" id="KW-1133">Transmembrane helix</keyword>
<name>A3CI56_ORYSJ</name>
<dbReference type="PANTHER" id="PTHR47126:SF2">
    <property type="entry name" value="5'-ADENYLYLSULFATE REDUCTASE-LIKE 6"/>
    <property type="match status" value="1"/>
</dbReference>
<evidence type="ECO:0000256" key="2">
    <source>
        <dbReference type="SAM" id="SignalP"/>
    </source>
</evidence>
<evidence type="ECO:0000313" key="3">
    <source>
        <dbReference type="EMBL" id="EAZ20769.1"/>
    </source>
</evidence>
<gene>
    <name evidence="3" type="ORF">OsJ_36393</name>
</gene>
<proteinExistence type="predicted"/>
<feature type="chain" id="PRO_5002651798" evidence="2">
    <location>
        <begin position="25"/>
        <end position="265"/>
    </location>
</feature>
<dbReference type="AlphaFoldDB" id="A3CI56"/>
<evidence type="ECO:0000256" key="1">
    <source>
        <dbReference type="SAM" id="Phobius"/>
    </source>
</evidence>
<dbReference type="PANTHER" id="PTHR47126">
    <property type="entry name" value="5'-ADENYLYLSULFATE REDUCTASE-LIKE 7"/>
    <property type="match status" value="1"/>
</dbReference>
<feature type="signal peptide" evidence="2">
    <location>
        <begin position="1"/>
        <end position="24"/>
    </location>
</feature>
<dbReference type="EMBL" id="CM000149">
    <property type="protein sequence ID" value="EAZ20769.1"/>
    <property type="molecule type" value="Genomic_DNA"/>
</dbReference>
<reference evidence="3" key="2">
    <citation type="submission" date="2008-12" db="EMBL/GenBank/DDBJ databases">
        <title>Improved gene annotation of the rice (Oryza sativa) genomes.</title>
        <authorList>
            <person name="Wang J."/>
            <person name="Li R."/>
            <person name="Fan W."/>
            <person name="Huang Q."/>
            <person name="Zhang J."/>
            <person name="Zhou Y."/>
            <person name="Hu Y."/>
            <person name="Zi S."/>
            <person name="Li J."/>
            <person name="Ni P."/>
            <person name="Zheng H."/>
            <person name="Zhang Y."/>
            <person name="Zhao M."/>
            <person name="Hao Q."/>
            <person name="McDermott J."/>
            <person name="Samudrala R."/>
            <person name="Kristiansen K."/>
            <person name="Wong G.K.-S."/>
        </authorList>
    </citation>
    <scope>NUCLEOTIDE SEQUENCE</scope>
</reference>
<dbReference type="Proteomes" id="UP000007752">
    <property type="component" value="Chromosome 12"/>
</dbReference>
<sequence length="265" mass="28983">MAARLLAPLLLLLLLAPLPPPAAAAEPEEARCPRERLPPFVAAAAAAALRPSCRASAERCPAEEINGEELVKELSGKEECTAVLFYASVLSRYGVRSFPSILIACGPYAYWPVGSKELDSLVNVYTAVTGQEPIAYLGPRKWSAARTGSTQHVKLWKSSIIEALKSEPYLAFSILFICLKILVAFFPKFFSCIKGIWVQYFRHANLGILAKLTQLLECVPHAVDLRKIWSKCRLMGGAMNSRVWASSLASMSFGERSSPRAAVLD</sequence>
<keyword evidence="2" id="KW-0732">Signal</keyword>
<feature type="transmembrane region" description="Helical" evidence="1">
    <location>
        <begin position="169"/>
        <end position="190"/>
    </location>
</feature>
<protein>
    <submittedName>
        <fullName evidence="3">Uncharacterized protein</fullName>
    </submittedName>
</protein>
<keyword evidence="1" id="KW-0812">Transmembrane</keyword>